<sequence length="64" mass="6625">MKLDSSVNAVVTGGASGIGEAVARRFAASGVKVAIFDFNEERGKAIASELGGLLQGGRDFRRGR</sequence>
<dbReference type="STRING" id="430453.SAMN04487962_13017"/>
<dbReference type="PANTHER" id="PTHR42820">
    <property type="entry name" value="SHORT-CHAIN DEHYDROGENASE REDUCTASE"/>
    <property type="match status" value="1"/>
</dbReference>
<dbReference type="PANTHER" id="PTHR42820:SF1">
    <property type="entry name" value="SHORT-CHAIN DEHYDROGENASE_REDUCTASE FAMILY PROTEIN"/>
    <property type="match status" value="1"/>
</dbReference>
<organism evidence="1 2">
    <name type="scientific">Marinobacter segnicrescens</name>
    <dbReference type="NCBI Taxonomy" id="430453"/>
    <lineage>
        <taxon>Bacteria</taxon>
        <taxon>Pseudomonadati</taxon>
        <taxon>Pseudomonadota</taxon>
        <taxon>Gammaproteobacteria</taxon>
        <taxon>Pseudomonadales</taxon>
        <taxon>Marinobacteraceae</taxon>
        <taxon>Marinobacter</taxon>
    </lineage>
</organism>
<dbReference type="InterPro" id="IPR002347">
    <property type="entry name" value="SDR_fam"/>
</dbReference>
<evidence type="ECO:0000313" key="2">
    <source>
        <dbReference type="Proteomes" id="UP000198762"/>
    </source>
</evidence>
<protein>
    <submittedName>
        <fullName evidence="1">Short chain dehydrogenase</fullName>
    </submittedName>
</protein>
<keyword evidence="2" id="KW-1185">Reference proteome</keyword>
<dbReference type="Proteomes" id="UP000198762">
    <property type="component" value="Unassembled WGS sequence"/>
</dbReference>
<dbReference type="AlphaFoldDB" id="A0A1I0HK19"/>
<accession>A0A1I0HK19</accession>
<dbReference type="Pfam" id="PF00106">
    <property type="entry name" value="adh_short"/>
    <property type="match status" value="1"/>
</dbReference>
<dbReference type="Gene3D" id="3.40.50.720">
    <property type="entry name" value="NAD(P)-binding Rossmann-like Domain"/>
    <property type="match status" value="1"/>
</dbReference>
<proteinExistence type="predicted"/>
<dbReference type="InterPro" id="IPR036291">
    <property type="entry name" value="NAD(P)-bd_dom_sf"/>
</dbReference>
<name>A0A1I0HK19_9GAMM</name>
<reference evidence="2" key="1">
    <citation type="submission" date="2016-10" db="EMBL/GenBank/DDBJ databases">
        <authorList>
            <person name="Varghese N."/>
            <person name="Submissions S."/>
        </authorList>
    </citation>
    <scope>NUCLEOTIDE SEQUENCE [LARGE SCALE GENOMIC DNA]</scope>
    <source>
        <strain evidence="2">CGMCC 1.6489</strain>
    </source>
</reference>
<gene>
    <name evidence="1" type="ORF">SAMN04487962_13017</name>
</gene>
<evidence type="ECO:0000313" key="1">
    <source>
        <dbReference type="EMBL" id="SET84311.1"/>
    </source>
</evidence>
<dbReference type="EMBL" id="FOHZ01000030">
    <property type="protein sequence ID" value="SET84311.1"/>
    <property type="molecule type" value="Genomic_DNA"/>
</dbReference>
<dbReference type="SUPFAM" id="SSF51735">
    <property type="entry name" value="NAD(P)-binding Rossmann-fold domains"/>
    <property type="match status" value="1"/>
</dbReference>